<organism evidence="2 3">
    <name type="scientific">Psophocarpus tetragonolobus</name>
    <name type="common">Winged bean</name>
    <name type="synonym">Dolichos tetragonolobus</name>
    <dbReference type="NCBI Taxonomy" id="3891"/>
    <lineage>
        <taxon>Eukaryota</taxon>
        <taxon>Viridiplantae</taxon>
        <taxon>Streptophyta</taxon>
        <taxon>Embryophyta</taxon>
        <taxon>Tracheophyta</taxon>
        <taxon>Spermatophyta</taxon>
        <taxon>Magnoliopsida</taxon>
        <taxon>eudicotyledons</taxon>
        <taxon>Gunneridae</taxon>
        <taxon>Pentapetalae</taxon>
        <taxon>rosids</taxon>
        <taxon>fabids</taxon>
        <taxon>Fabales</taxon>
        <taxon>Fabaceae</taxon>
        <taxon>Papilionoideae</taxon>
        <taxon>50 kb inversion clade</taxon>
        <taxon>NPAAA clade</taxon>
        <taxon>indigoferoid/millettioid clade</taxon>
        <taxon>Phaseoleae</taxon>
        <taxon>Psophocarpus</taxon>
    </lineage>
</organism>
<sequence>MEVAQSFDVVSRAPVGLAIKGVPNEVAQSVEVKGVILDHEAHFKIPITNSRRKKKCSFPSLSTRRRARGRATTHEGIDFHSVSIAGEGGFGCVEQSESGTKPRRGRRQKQKHNMDSKCKGKGKGRAIVKRKPK</sequence>
<feature type="compositionally biased region" description="Basic residues" evidence="1">
    <location>
        <begin position="119"/>
        <end position="133"/>
    </location>
</feature>
<protein>
    <submittedName>
        <fullName evidence="2">Uncharacterized protein</fullName>
    </submittedName>
</protein>
<dbReference type="EMBL" id="JAYMYS010000001">
    <property type="protein sequence ID" value="KAK7410901.1"/>
    <property type="molecule type" value="Genomic_DNA"/>
</dbReference>
<name>A0AAN9SYH6_PSOTE</name>
<feature type="region of interest" description="Disordered" evidence="1">
    <location>
        <begin position="90"/>
        <end position="133"/>
    </location>
</feature>
<proteinExistence type="predicted"/>
<gene>
    <name evidence="2" type="ORF">VNO78_02109</name>
</gene>
<reference evidence="2 3" key="1">
    <citation type="submission" date="2024-01" db="EMBL/GenBank/DDBJ databases">
        <title>The genomes of 5 underutilized Papilionoideae crops provide insights into root nodulation and disease resistanc.</title>
        <authorList>
            <person name="Jiang F."/>
        </authorList>
    </citation>
    <scope>NUCLEOTIDE SEQUENCE [LARGE SCALE GENOMIC DNA]</scope>
    <source>
        <strain evidence="2">DUOXIRENSHENG_FW03</strain>
        <tissue evidence="2">Leaves</tissue>
    </source>
</reference>
<accession>A0AAN9SYH6</accession>
<evidence type="ECO:0000256" key="1">
    <source>
        <dbReference type="SAM" id="MobiDB-lite"/>
    </source>
</evidence>
<dbReference type="AlphaFoldDB" id="A0AAN9SYH6"/>
<dbReference type="Proteomes" id="UP001386955">
    <property type="component" value="Unassembled WGS sequence"/>
</dbReference>
<evidence type="ECO:0000313" key="3">
    <source>
        <dbReference type="Proteomes" id="UP001386955"/>
    </source>
</evidence>
<keyword evidence="3" id="KW-1185">Reference proteome</keyword>
<feature type="compositionally biased region" description="Basic residues" evidence="1">
    <location>
        <begin position="101"/>
        <end position="111"/>
    </location>
</feature>
<comment type="caution">
    <text evidence="2">The sequence shown here is derived from an EMBL/GenBank/DDBJ whole genome shotgun (WGS) entry which is preliminary data.</text>
</comment>
<evidence type="ECO:0000313" key="2">
    <source>
        <dbReference type="EMBL" id="KAK7410901.1"/>
    </source>
</evidence>